<evidence type="ECO:0000313" key="3">
    <source>
        <dbReference type="Proteomes" id="UP000295380"/>
    </source>
</evidence>
<dbReference type="InterPro" id="IPR029063">
    <property type="entry name" value="SAM-dependent_MTases_sf"/>
</dbReference>
<keyword evidence="3" id="KW-1185">Reference proteome</keyword>
<dbReference type="EMBL" id="SOBR01000004">
    <property type="protein sequence ID" value="TDU22085.1"/>
    <property type="molecule type" value="Genomic_DNA"/>
</dbReference>
<dbReference type="AlphaFoldDB" id="A0A4R7NMM7"/>
<comment type="caution">
    <text evidence="2">The sequence shown here is derived from an EMBL/GenBank/DDBJ whole genome shotgun (WGS) entry which is preliminary data.</text>
</comment>
<reference evidence="2 3" key="1">
    <citation type="submission" date="2019-03" db="EMBL/GenBank/DDBJ databases">
        <title>Genomic Encyclopedia of Type Strains, Phase IV (KMG-IV): sequencing the most valuable type-strain genomes for metagenomic binning, comparative biology and taxonomic classification.</title>
        <authorList>
            <person name="Goeker M."/>
        </authorList>
    </citation>
    <scope>NUCLEOTIDE SEQUENCE [LARGE SCALE GENOMIC DNA]</scope>
    <source>
        <strain evidence="2 3">DSM 6770</strain>
    </source>
</reference>
<evidence type="ECO:0000313" key="2">
    <source>
        <dbReference type="EMBL" id="TDU22085.1"/>
    </source>
</evidence>
<dbReference type="GO" id="GO:0032259">
    <property type="term" value="P:methylation"/>
    <property type="evidence" value="ECO:0007669"/>
    <property type="project" value="UniProtKB-KW"/>
</dbReference>
<dbReference type="SUPFAM" id="SSF53335">
    <property type="entry name" value="S-adenosyl-L-methionine-dependent methyltransferases"/>
    <property type="match status" value="1"/>
</dbReference>
<proteinExistence type="predicted"/>
<keyword evidence="2" id="KW-0808">Transferase</keyword>
<dbReference type="RefSeq" id="WP_133697480.1">
    <property type="nucleotide sequence ID" value="NZ_SOBR01000004.1"/>
</dbReference>
<dbReference type="GO" id="GO:0008757">
    <property type="term" value="F:S-adenosylmethionine-dependent methyltransferase activity"/>
    <property type="evidence" value="ECO:0007669"/>
    <property type="project" value="InterPro"/>
</dbReference>
<name>A0A4R7NMM7_9GAMM</name>
<keyword evidence="2" id="KW-0489">Methyltransferase</keyword>
<dbReference type="Pfam" id="PF08241">
    <property type="entry name" value="Methyltransf_11"/>
    <property type="match status" value="1"/>
</dbReference>
<evidence type="ECO:0000259" key="1">
    <source>
        <dbReference type="Pfam" id="PF08241"/>
    </source>
</evidence>
<feature type="domain" description="Methyltransferase type 11" evidence="1">
    <location>
        <begin position="61"/>
        <end position="144"/>
    </location>
</feature>
<sequence length="200" mass="21573">MPARLKTYRAVAHLLGVLDGLGWRVGYRYGDRQLLEGVILPSLAADVGTGHVLLVGCAWYTRDYPAFFTRGRVSTLDVDPAKAPFGSQRHVVADMTTLERHFAPASLDAVICNGVLGWGLNAPDDIEAAFSAAATCLRPGGHLLLGWNDIPPYNAVPPEAVTALAALHPGTIPGLDQHSLIALERNQHCYQAFRKPEILS</sequence>
<dbReference type="InterPro" id="IPR013216">
    <property type="entry name" value="Methyltransf_11"/>
</dbReference>
<dbReference type="Proteomes" id="UP000295380">
    <property type="component" value="Unassembled WGS sequence"/>
</dbReference>
<dbReference type="Gene3D" id="3.40.50.150">
    <property type="entry name" value="Vaccinia Virus protein VP39"/>
    <property type="match status" value="1"/>
</dbReference>
<dbReference type="CDD" id="cd02440">
    <property type="entry name" value="AdoMet_MTases"/>
    <property type="match status" value="1"/>
</dbReference>
<dbReference type="OrthoDB" id="271996at2"/>
<accession>A0A4R7NMM7</accession>
<protein>
    <submittedName>
        <fullName evidence="2">Methyltransferase family protein</fullName>
    </submittedName>
</protein>
<gene>
    <name evidence="2" type="ORF">C8E00_104265</name>
</gene>
<organism evidence="2 3">
    <name type="scientific">Chromohalobacter marismortui</name>
    <dbReference type="NCBI Taxonomy" id="42055"/>
    <lineage>
        <taxon>Bacteria</taxon>
        <taxon>Pseudomonadati</taxon>
        <taxon>Pseudomonadota</taxon>
        <taxon>Gammaproteobacteria</taxon>
        <taxon>Oceanospirillales</taxon>
        <taxon>Halomonadaceae</taxon>
        <taxon>Chromohalobacter</taxon>
    </lineage>
</organism>